<dbReference type="Proteomes" id="UP000037315">
    <property type="component" value="Unassembled WGS sequence"/>
</dbReference>
<name>A0A0J8VPR1_9ENTR</name>
<dbReference type="Pfam" id="PF26636">
    <property type="entry name" value="DUF8209"/>
    <property type="match status" value="1"/>
</dbReference>
<protein>
    <submittedName>
        <fullName evidence="1">Membrane protein</fullName>
    </submittedName>
</protein>
<gene>
    <name evidence="1" type="ORF">ACH50_10155</name>
</gene>
<sequence length="152" mass="17118">MDTVEELNGTYFYAGKANLTATELFFMVFIFNTADQFGIKDITAVYALYAGMNDQKTRTKPGTAIQGTSRLSKGIRKTLGKRFFPFGIKLPTWIGGYTPWTVKLRMVRSIGTWVGRTIPLAGEIVLLVDVSQITYNSIREYNTIARGNDKLW</sequence>
<evidence type="ECO:0000313" key="1">
    <source>
        <dbReference type="EMBL" id="KMV34510.1"/>
    </source>
</evidence>
<proteinExistence type="predicted"/>
<organism evidence="1 2">
    <name type="scientific">Franconibacter pulveris</name>
    <dbReference type="NCBI Taxonomy" id="435910"/>
    <lineage>
        <taxon>Bacteria</taxon>
        <taxon>Pseudomonadati</taxon>
        <taxon>Pseudomonadota</taxon>
        <taxon>Gammaproteobacteria</taxon>
        <taxon>Enterobacterales</taxon>
        <taxon>Enterobacteriaceae</taxon>
        <taxon>Franconibacter</taxon>
    </lineage>
</organism>
<evidence type="ECO:0000313" key="2">
    <source>
        <dbReference type="Proteomes" id="UP000037315"/>
    </source>
</evidence>
<dbReference type="OrthoDB" id="8815988at2"/>
<dbReference type="RefSeq" id="WP_048887922.1">
    <property type="nucleotide sequence ID" value="NZ_LFEJ01000014.1"/>
</dbReference>
<dbReference type="NCBIfam" id="NF045926">
    <property type="entry name" value="STM2901_fam"/>
    <property type="match status" value="1"/>
</dbReference>
<dbReference type="PATRIC" id="fig|1656095.3.peg.1053"/>
<comment type="caution">
    <text evidence="1">The sequence shown here is derived from an EMBL/GenBank/DDBJ whole genome shotgun (WGS) entry which is preliminary data.</text>
</comment>
<dbReference type="EMBL" id="LFEJ01000014">
    <property type="protein sequence ID" value="KMV34510.1"/>
    <property type="molecule type" value="Genomic_DNA"/>
</dbReference>
<reference evidence="1 2" key="1">
    <citation type="submission" date="2015-06" db="EMBL/GenBank/DDBJ databases">
        <title>Genome sequencing of Cronobacter sp. strain DJ34 isolated from petroleum contaminated sludge of Duliajan Oil Fields, Assam, India.</title>
        <authorList>
            <person name="Pal S."/>
            <person name="Banerjee T.D."/>
            <person name="Roy A."/>
            <person name="Sar P."/>
            <person name="Kazy S.K."/>
        </authorList>
    </citation>
    <scope>NUCLEOTIDE SEQUENCE [LARGE SCALE GENOMIC DNA]</scope>
    <source>
        <strain evidence="1 2">DJ34</strain>
    </source>
</reference>
<dbReference type="AlphaFoldDB" id="A0A0J8VPR1"/>
<keyword evidence="2" id="KW-1185">Reference proteome</keyword>
<dbReference type="InterPro" id="IPR058522">
    <property type="entry name" value="DUF8209"/>
</dbReference>
<dbReference type="InterPro" id="IPR058064">
    <property type="entry name" value="STM2901-like"/>
</dbReference>
<accession>A0A0J8VPR1</accession>